<dbReference type="Proteomes" id="UP000176308">
    <property type="component" value="Unassembled WGS sequence"/>
</dbReference>
<sequence length="399" mass="46002">RLEAKYSDKRHPDEVKFAKTIKDDLSRRDFTINALALGIKGAKKEIIDPFFGQKDLKNKIIKTVGNPEERFSEDALRMMRAVRFATTLGFQIEENTAKAIKKNSIWLKAISQERIRDEFLKIIMADNAANGVELLRELGLLKYIVPELEEGYGVGQNKHHIYDCYWHSIKALEYSAKKKLNMQVRLASLLHDVAKPRVKAGDGKDSTFYNHEVVGAKMTFEILNRLKFSKKDVEKVTKLVRYHLFYYNVDEVGESSVRRLMRNVGKDSMEELLQVRHADRIGSGVPKAEPYKLRHLKYIIDKVSQDPLSVKMLKVSGNDVINVLKIEPGPRVGQILDVLLGYVLDDPKKNEKEILEEEIEELGKLEDKKLKSLAEKSKEDKVEIENKTDQMTKKKYWVK</sequence>
<feature type="coiled-coil region" evidence="10">
    <location>
        <begin position="348"/>
        <end position="394"/>
    </location>
</feature>
<evidence type="ECO:0000256" key="8">
    <source>
        <dbReference type="ARBA" id="ARBA00022884"/>
    </source>
</evidence>
<dbReference type="GO" id="GO:0003723">
    <property type="term" value="F:RNA binding"/>
    <property type="evidence" value="ECO:0007669"/>
    <property type="project" value="UniProtKB-KW"/>
</dbReference>
<organism evidence="14 15">
    <name type="scientific">Candidatus Staskawiczbacteria bacterium RIFCSPLOWO2_01_FULL_33_9</name>
    <dbReference type="NCBI Taxonomy" id="1802211"/>
    <lineage>
        <taxon>Bacteria</taxon>
        <taxon>Candidatus Staskawicziibacteriota</taxon>
    </lineage>
</organism>
<dbReference type="InterPro" id="IPR002646">
    <property type="entry name" value="PolA_pol_head_dom"/>
</dbReference>
<evidence type="ECO:0000256" key="7">
    <source>
        <dbReference type="ARBA" id="ARBA00022842"/>
    </source>
</evidence>
<evidence type="ECO:0000313" key="15">
    <source>
        <dbReference type="Proteomes" id="UP000176308"/>
    </source>
</evidence>
<dbReference type="Gene3D" id="3.30.460.10">
    <property type="entry name" value="Beta Polymerase, domain 2"/>
    <property type="match status" value="1"/>
</dbReference>
<feature type="domain" description="Poly A polymerase head" evidence="11">
    <location>
        <begin position="1"/>
        <end position="61"/>
    </location>
</feature>
<dbReference type="GO" id="GO:0016779">
    <property type="term" value="F:nucleotidyltransferase activity"/>
    <property type="evidence" value="ECO:0007669"/>
    <property type="project" value="UniProtKB-KW"/>
</dbReference>
<dbReference type="GO" id="GO:0008033">
    <property type="term" value="P:tRNA processing"/>
    <property type="evidence" value="ECO:0007669"/>
    <property type="project" value="UniProtKB-KW"/>
</dbReference>
<keyword evidence="3" id="KW-0819">tRNA processing</keyword>
<dbReference type="Gene3D" id="1.10.246.80">
    <property type="match status" value="1"/>
</dbReference>
<feature type="domain" description="HD" evidence="12">
    <location>
        <begin position="167"/>
        <end position="281"/>
    </location>
</feature>
<evidence type="ECO:0000256" key="3">
    <source>
        <dbReference type="ARBA" id="ARBA00022694"/>
    </source>
</evidence>
<keyword evidence="7" id="KW-0460">Magnesium</keyword>
<name>A0A1G2I855_9BACT</name>
<dbReference type="PANTHER" id="PTHR47545">
    <property type="entry name" value="MULTIFUNCTIONAL CCA PROTEIN"/>
    <property type="match status" value="1"/>
</dbReference>
<gene>
    <name evidence="14" type="ORF">A2904_01380</name>
</gene>
<evidence type="ECO:0000256" key="10">
    <source>
        <dbReference type="SAM" id="Coils"/>
    </source>
</evidence>
<dbReference type="GO" id="GO:0046872">
    <property type="term" value="F:metal ion binding"/>
    <property type="evidence" value="ECO:0007669"/>
    <property type="project" value="UniProtKB-KW"/>
</dbReference>
<keyword evidence="8 9" id="KW-0694">RNA-binding</keyword>
<dbReference type="InterPro" id="IPR043519">
    <property type="entry name" value="NT_sf"/>
</dbReference>
<protein>
    <recommendedName>
        <fullName evidence="16">HD domain-containing protein</fullName>
    </recommendedName>
</protein>
<evidence type="ECO:0000259" key="13">
    <source>
        <dbReference type="Pfam" id="PF12627"/>
    </source>
</evidence>
<comment type="cofactor">
    <cofactor evidence="1">
        <name>Mg(2+)</name>
        <dbReference type="ChEBI" id="CHEBI:18420"/>
    </cofactor>
</comment>
<dbReference type="SUPFAM" id="SSF81301">
    <property type="entry name" value="Nucleotidyltransferase"/>
    <property type="match status" value="1"/>
</dbReference>
<evidence type="ECO:0000256" key="2">
    <source>
        <dbReference type="ARBA" id="ARBA00022679"/>
    </source>
</evidence>
<dbReference type="SUPFAM" id="SSF81891">
    <property type="entry name" value="Poly A polymerase C-terminal region-like"/>
    <property type="match status" value="1"/>
</dbReference>
<comment type="caution">
    <text evidence="14">The sequence shown here is derived from an EMBL/GenBank/DDBJ whole genome shotgun (WGS) entry which is preliminary data.</text>
</comment>
<dbReference type="AlphaFoldDB" id="A0A1G2I855"/>
<keyword evidence="2 9" id="KW-0808">Transferase</keyword>
<evidence type="ECO:0000256" key="5">
    <source>
        <dbReference type="ARBA" id="ARBA00022723"/>
    </source>
</evidence>
<comment type="similarity">
    <text evidence="9">Belongs to the tRNA nucleotidyltransferase/poly(A) polymerase family.</text>
</comment>
<evidence type="ECO:0000313" key="14">
    <source>
        <dbReference type="EMBL" id="OGZ70721.1"/>
    </source>
</evidence>
<dbReference type="InterPro" id="IPR006674">
    <property type="entry name" value="HD_domain"/>
</dbReference>
<proteinExistence type="inferred from homology"/>
<keyword evidence="10" id="KW-0175">Coiled coil</keyword>
<keyword evidence="6" id="KW-0547">Nucleotide-binding</keyword>
<reference evidence="14 15" key="1">
    <citation type="journal article" date="2016" name="Nat. Commun.">
        <title>Thousands of microbial genomes shed light on interconnected biogeochemical processes in an aquifer system.</title>
        <authorList>
            <person name="Anantharaman K."/>
            <person name="Brown C.T."/>
            <person name="Hug L.A."/>
            <person name="Sharon I."/>
            <person name="Castelle C.J."/>
            <person name="Probst A.J."/>
            <person name="Thomas B.C."/>
            <person name="Singh A."/>
            <person name="Wilkins M.J."/>
            <person name="Karaoz U."/>
            <person name="Brodie E.L."/>
            <person name="Williams K.H."/>
            <person name="Hubbard S.S."/>
            <person name="Banfield J.F."/>
        </authorList>
    </citation>
    <scope>NUCLEOTIDE SEQUENCE [LARGE SCALE GENOMIC DNA]</scope>
</reference>
<dbReference type="GO" id="GO:0000166">
    <property type="term" value="F:nucleotide binding"/>
    <property type="evidence" value="ECO:0007669"/>
    <property type="project" value="UniProtKB-KW"/>
</dbReference>
<dbReference type="Pfam" id="PF12627">
    <property type="entry name" value="PolyA_pol_RNAbd"/>
    <property type="match status" value="1"/>
</dbReference>
<feature type="domain" description="tRNA nucleotidyltransferase/poly(A) polymerase RNA and SrmB- binding" evidence="13">
    <location>
        <begin position="89"/>
        <end position="149"/>
    </location>
</feature>
<evidence type="ECO:0000256" key="4">
    <source>
        <dbReference type="ARBA" id="ARBA00022695"/>
    </source>
</evidence>
<dbReference type="Pfam" id="PF01966">
    <property type="entry name" value="HD"/>
    <property type="match status" value="1"/>
</dbReference>
<dbReference type="EMBL" id="MHOX01000021">
    <property type="protein sequence ID" value="OGZ70721.1"/>
    <property type="molecule type" value="Genomic_DNA"/>
</dbReference>
<accession>A0A1G2I855</accession>
<evidence type="ECO:0000256" key="9">
    <source>
        <dbReference type="RuleBase" id="RU003953"/>
    </source>
</evidence>
<dbReference type="InterPro" id="IPR050124">
    <property type="entry name" value="tRNA_CCA-adding_enzyme"/>
</dbReference>
<evidence type="ECO:0000259" key="12">
    <source>
        <dbReference type="Pfam" id="PF01966"/>
    </source>
</evidence>
<keyword evidence="5" id="KW-0479">Metal-binding</keyword>
<feature type="non-terminal residue" evidence="14">
    <location>
        <position position="1"/>
    </location>
</feature>
<evidence type="ECO:0000256" key="6">
    <source>
        <dbReference type="ARBA" id="ARBA00022741"/>
    </source>
</evidence>
<dbReference type="Pfam" id="PF01743">
    <property type="entry name" value="PolyA_pol"/>
    <property type="match status" value="1"/>
</dbReference>
<dbReference type="InterPro" id="IPR032828">
    <property type="entry name" value="PolyA_RNA-bd"/>
</dbReference>
<dbReference type="Gene3D" id="1.10.3090.10">
    <property type="entry name" value="cca-adding enzyme, domain 2"/>
    <property type="match status" value="1"/>
</dbReference>
<evidence type="ECO:0000256" key="1">
    <source>
        <dbReference type="ARBA" id="ARBA00001946"/>
    </source>
</evidence>
<keyword evidence="4" id="KW-0548">Nucleotidyltransferase</keyword>
<evidence type="ECO:0008006" key="16">
    <source>
        <dbReference type="Google" id="ProtNLM"/>
    </source>
</evidence>
<evidence type="ECO:0000259" key="11">
    <source>
        <dbReference type="Pfam" id="PF01743"/>
    </source>
</evidence>